<name>A0ABT8YCY1_9SPHN</name>
<dbReference type="SUPFAM" id="SSF82199">
    <property type="entry name" value="SET domain"/>
    <property type="match status" value="1"/>
</dbReference>
<accession>A0ABT8YCY1</accession>
<dbReference type="InterPro" id="IPR001214">
    <property type="entry name" value="SET_dom"/>
</dbReference>
<dbReference type="InterPro" id="IPR053201">
    <property type="entry name" value="Flavunoidine_N-MTase"/>
</dbReference>
<keyword evidence="3" id="KW-1185">Reference proteome</keyword>
<proteinExistence type="predicted"/>
<evidence type="ECO:0000259" key="1">
    <source>
        <dbReference type="Pfam" id="PF00856"/>
    </source>
</evidence>
<evidence type="ECO:0000313" key="2">
    <source>
        <dbReference type="EMBL" id="MDO6416197.1"/>
    </source>
</evidence>
<dbReference type="Proteomes" id="UP001169764">
    <property type="component" value="Unassembled WGS sequence"/>
</dbReference>
<gene>
    <name evidence="2" type="ORF">Q4F19_17555</name>
</gene>
<dbReference type="PANTHER" id="PTHR12350">
    <property type="entry name" value="HISTONE-LYSINE N-METHYLTRANSFERASE-RELATED"/>
    <property type="match status" value="1"/>
</dbReference>
<dbReference type="InterPro" id="IPR046341">
    <property type="entry name" value="SET_dom_sf"/>
</dbReference>
<dbReference type="EMBL" id="JAUOTP010000009">
    <property type="protein sequence ID" value="MDO6416197.1"/>
    <property type="molecule type" value="Genomic_DNA"/>
</dbReference>
<dbReference type="Gene3D" id="2.170.270.10">
    <property type="entry name" value="SET domain"/>
    <property type="match status" value="1"/>
</dbReference>
<comment type="caution">
    <text evidence="2">The sequence shown here is derived from an EMBL/GenBank/DDBJ whole genome shotgun (WGS) entry which is preliminary data.</text>
</comment>
<protein>
    <submittedName>
        <fullName evidence="2">SET domain-containing protein-lysine N-methyltransferase</fullName>
    </submittedName>
</protein>
<feature type="domain" description="SET" evidence="1">
    <location>
        <begin position="55"/>
        <end position="98"/>
    </location>
</feature>
<sequence length="163" mass="17811">MQRQTLYAITTEAAEAPGLCAPRNVPVGSKVCRVSGLLSGAPTRTSLQIGASLHIDSGTAEWRFIEHSCAPNLEMDFTDWSFWARRDIAAHERLTFNYLTTEARMAAPFTCRCGCSECFDTIAGFSTLAPSLKRRLSDHVAPHLRDAEIHRPGGCIFGVAARA</sequence>
<evidence type="ECO:0000313" key="3">
    <source>
        <dbReference type="Proteomes" id="UP001169764"/>
    </source>
</evidence>
<dbReference type="Pfam" id="PF00856">
    <property type="entry name" value="SET"/>
    <property type="match status" value="1"/>
</dbReference>
<reference evidence="2" key="1">
    <citation type="submission" date="2023-07" db="EMBL/GenBank/DDBJ databases">
        <authorList>
            <person name="Kim M."/>
        </authorList>
    </citation>
    <scope>NUCLEOTIDE SEQUENCE</scope>
    <source>
        <strain evidence="2">BIUV-7</strain>
    </source>
</reference>
<dbReference type="RefSeq" id="WP_303545374.1">
    <property type="nucleotide sequence ID" value="NZ_JAUOTP010000009.1"/>
</dbReference>
<organism evidence="2 3">
    <name type="scientific">Sphingomonas natans</name>
    <dbReference type="NCBI Taxonomy" id="3063330"/>
    <lineage>
        <taxon>Bacteria</taxon>
        <taxon>Pseudomonadati</taxon>
        <taxon>Pseudomonadota</taxon>
        <taxon>Alphaproteobacteria</taxon>
        <taxon>Sphingomonadales</taxon>
        <taxon>Sphingomonadaceae</taxon>
        <taxon>Sphingomonas</taxon>
    </lineage>
</organism>
<dbReference type="PANTHER" id="PTHR12350:SF19">
    <property type="entry name" value="SET DOMAIN-CONTAINING PROTEIN"/>
    <property type="match status" value="1"/>
</dbReference>